<gene>
    <name evidence="4" type="ORF">GCM10023169_35180</name>
</gene>
<sequence>MKLGTVERPEGPAAVVQSGAGEAAVLPYPNLDAVVLDGGWRAAAEEALRTGERLSSEELTWLPPVRRPGKILCVALNNSANPDRIMSGPDTPAMFTKPSSALLGHGRPIVVKDKYGRVHPEPELAVVIGAGGADIAVDDALGHVFGYTIINDLTAPAMRQHDTFHYRAVHPDPDDVNGVRYVESWVSYPARYKGADTFGPLGPWVATADEIPDPHALRITCTHDGRVVTDDNTANLRFSVAEVISFASEYLTLEPGDVIAMGTALKASAKGGAVQNVDLTALGGTIEVGIEGIGVLANPVEHR</sequence>
<evidence type="ECO:0000313" key="4">
    <source>
        <dbReference type="EMBL" id="GAA4431038.1"/>
    </source>
</evidence>
<evidence type="ECO:0000256" key="2">
    <source>
        <dbReference type="ARBA" id="ARBA00022723"/>
    </source>
</evidence>
<comment type="caution">
    <text evidence="4">The sequence shown here is derived from an EMBL/GenBank/DDBJ whole genome shotgun (WGS) entry which is preliminary data.</text>
</comment>
<organism evidence="4 5">
    <name type="scientific">Georgenia halophila</name>
    <dbReference type="NCBI Taxonomy" id="620889"/>
    <lineage>
        <taxon>Bacteria</taxon>
        <taxon>Bacillati</taxon>
        <taxon>Actinomycetota</taxon>
        <taxon>Actinomycetes</taxon>
        <taxon>Micrococcales</taxon>
        <taxon>Bogoriellaceae</taxon>
        <taxon>Georgenia</taxon>
    </lineage>
</organism>
<evidence type="ECO:0000259" key="3">
    <source>
        <dbReference type="Pfam" id="PF01557"/>
    </source>
</evidence>
<dbReference type="InterPro" id="IPR011234">
    <property type="entry name" value="Fumarylacetoacetase-like_C"/>
</dbReference>
<evidence type="ECO:0000256" key="1">
    <source>
        <dbReference type="ARBA" id="ARBA00010211"/>
    </source>
</evidence>
<name>A0ABP8LJN9_9MICO</name>
<dbReference type="Proteomes" id="UP001500622">
    <property type="component" value="Unassembled WGS sequence"/>
</dbReference>
<dbReference type="SUPFAM" id="SSF56529">
    <property type="entry name" value="FAH"/>
    <property type="match status" value="1"/>
</dbReference>
<feature type="domain" description="Fumarylacetoacetase-like C-terminal" evidence="3">
    <location>
        <begin position="70"/>
        <end position="300"/>
    </location>
</feature>
<proteinExistence type="inferred from homology"/>
<dbReference type="Gene3D" id="3.90.850.10">
    <property type="entry name" value="Fumarylacetoacetase-like, C-terminal domain"/>
    <property type="match status" value="1"/>
</dbReference>
<dbReference type="EMBL" id="BAABGN010000013">
    <property type="protein sequence ID" value="GAA4431038.1"/>
    <property type="molecule type" value="Genomic_DNA"/>
</dbReference>
<evidence type="ECO:0000313" key="5">
    <source>
        <dbReference type="Proteomes" id="UP001500622"/>
    </source>
</evidence>
<dbReference type="InterPro" id="IPR036663">
    <property type="entry name" value="Fumarylacetoacetase_C_sf"/>
</dbReference>
<keyword evidence="2" id="KW-0479">Metal-binding</keyword>
<dbReference type="InterPro" id="IPR051121">
    <property type="entry name" value="FAH"/>
</dbReference>
<dbReference type="PANTHER" id="PTHR42796:SF4">
    <property type="entry name" value="FUMARYLACETOACETATE HYDROLASE DOMAIN-CONTAINING PROTEIN 2A"/>
    <property type="match status" value="1"/>
</dbReference>
<dbReference type="RefSeq" id="WP_345217937.1">
    <property type="nucleotide sequence ID" value="NZ_BAABGN010000013.1"/>
</dbReference>
<comment type="similarity">
    <text evidence="1">Belongs to the FAH family.</text>
</comment>
<dbReference type="PANTHER" id="PTHR42796">
    <property type="entry name" value="FUMARYLACETOACETATE HYDROLASE DOMAIN-CONTAINING PROTEIN 2A-RELATED"/>
    <property type="match status" value="1"/>
</dbReference>
<dbReference type="Pfam" id="PF01557">
    <property type="entry name" value="FAA_hydrolase"/>
    <property type="match status" value="1"/>
</dbReference>
<protein>
    <recommendedName>
        <fullName evidence="3">Fumarylacetoacetase-like C-terminal domain-containing protein</fullName>
    </recommendedName>
</protein>
<keyword evidence="5" id="KW-1185">Reference proteome</keyword>
<accession>A0ABP8LJN9</accession>
<reference evidence="5" key="1">
    <citation type="journal article" date="2019" name="Int. J. Syst. Evol. Microbiol.">
        <title>The Global Catalogue of Microorganisms (GCM) 10K type strain sequencing project: providing services to taxonomists for standard genome sequencing and annotation.</title>
        <authorList>
            <consortium name="The Broad Institute Genomics Platform"/>
            <consortium name="The Broad Institute Genome Sequencing Center for Infectious Disease"/>
            <person name="Wu L."/>
            <person name="Ma J."/>
        </authorList>
    </citation>
    <scope>NUCLEOTIDE SEQUENCE [LARGE SCALE GENOMIC DNA]</scope>
    <source>
        <strain evidence="5">JCM 17810</strain>
    </source>
</reference>